<proteinExistence type="predicted"/>
<dbReference type="Proteomes" id="UP000000709">
    <property type="component" value="Unassembled WGS sequence"/>
</dbReference>
<name>G3AHE9_SPAPN</name>
<organism evidence="3">
    <name type="scientific">Spathaspora passalidarum (strain NRRL Y-27907 / 11-Y1)</name>
    <dbReference type="NCBI Taxonomy" id="619300"/>
    <lineage>
        <taxon>Eukaryota</taxon>
        <taxon>Fungi</taxon>
        <taxon>Dikarya</taxon>
        <taxon>Ascomycota</taxon>
        <taxon>Saccharomycotina</taxon>
        <taxon>Pichiomycetes</taxon>
        <taxon>Debaryomycetaceae</taxon>
        <taxon>Spathaspora</taxon>
    </lineage>
</organism>
<gene>
    <name evidence="2" type="ORF">SPAPADRAFT_49183</name>
</gene>
<protein>
    <submittedName>
        <fullName evidence="2">Uncharacterized protein</fullName>
    </submittedName>
</protein>
<feature type="compositionally biased region" description="Basic and acidic residues" evidence="1">
    <location>
        <begin position="167"/>
        <end position="183"/>
    </location>
</feature>
<dbReference type="RefSeq" id="XP_007373697.1">
    <property type="nucleotide sequence ID" value="XM_007373635.1"/>
</dbReference>
<dbReference type="AlphaFoldDB" id="G3AHE9"/>
<accession>G3AHE9</accession>
<dbReference type="HOGENOM" id="CLU_921864_0_0_1"/>
<feature type="region of interest" description="Disordered" evidence="1">
    <location>
        <begin position="141"/>
        <end position="190"/>
    </location>
</feature>
<dbReference type="KEGG" id="spaa:SPAPADRAFT_49183"/>
<dbReference type="EMBL" id="GL996500">
    <property type="protein sequence ID" value="EGW34113.1"/>
    <property type="molecule type" value="Genomic_DNA"/>
</dbReference>
<keyword evidence="3" id="KW-1185">Reference proteome</keyword>
<reference evidence="2 3" key="1">
    <citation type="journal article" date="2011" name="Proc. Natl. Acad. Sci. U.S.A.">
        <title>Comparative genomics of xylose-fermenting fungi for enhanced biofuel production.</title>
        <authorList>
            <person name="Wohlbach D.J."/>
            <person name="Kuo A."/>
            <person name="Sato T.K."/>
            <person name="Potts K.M."/>
            <person name="Salamov A.A."/>
            <person name="LaButti K.M."/>
            <person name="Sun H."/>
            <person name="Clum A."/>
            <person name="Pangilinan J.L."/>
            <person name="Lindquist E.A."/>
            <person name="Lucas S."/>
            <person name="Lapidus A."/>
            <person name="Jin M."/>
            <person name="Gunawan C."/>
            <person name="Balan V."/>
            <person name="Dale B.E."/>
            <person name="Jeffries T.W."/>
            <person name="Zinkel R."/>
            <person name="Barry K.W."/>
            <person name="Grigoriev I.V."/>
            <person name="Gasch A.P."/>
        </authorList>
    </citation>
    <scope>NUCLEOTIDE SEQUENCE [LARGE SCALE GENOMIC DNA]</scope>
    <source>
        <strain evidence="3">NRRL Y-27907 / 11-Y1</strain>
    </source>
</reference>
<evidence type="ECO:0000313" key="3">
    <source>
        <dbReference type="Proteomes" id="UP000000709"/>
    </source>
</evidence>
<sequence length="302" mass="34625">MFTQINWQKKAEARNLISYKHSNNPSSSGSSSSGFSFAGKSINMKAVCPSKSKFKLKIQDLTAKLRSNNILFAKRVKEFQFQTYGYFYKQKEGVVIEPHYNSWDNISSSTFSSKDSSNSTPAWVEPIIEFPKEVFGDSAKEGPSCNAFNSPKEEIHQNSPRPIISSPREESSYHSAKENHSEDSAIENPSYNTPREVLRVFSPDHGLNWNPNTDETENVSNNMVSFSLKELWQCFCLHYNTTSLTIEDVKICVDRLFPDKYSEQVDKLYLHDEDFNHLLEYIGVIVQRNDFCFSYNPKGKQL</sequence>
<dbReference type="InParanoid" id="G3AHE9"/>
<evidence type="ECO:0000313" key="2">
    <source>
        <dbReference type="EMBL" id="EGW34113.1"/>
    </source>
</evidence>
<evidence type="ECO:0000256" key="1">
    <source>
        <dbReference type="SAM" id="MobiDB-lite"/>
    </source>
</evidence>
<dbReference type="GeneID" id="18871313"/>